<evidence type="ECO:0000256" key="4">
    <source>
        <dbReference type="ARBA" id="ARBA00022801"/>
    </source>
</evidence>
<dbReference type="SMART" id="SM00020">
    <property type="entry name" value="Tryp_SPc"/>
    <property type="match status" value="1"/>
</dbReference>
<dbReference type="PANTHER" id="PTHR24264">
    <property type="entry name" value="TRYPSIN-RELATED"/>
    <property type="match status" value="1"/>
</dbReference>
<dbReference type="Proteomes" id="UP001595791">
    <property type="component" value="Unassembled WGS sequence"/>
</dbReference>
<dbReference type="InterPro" id="IPR009003">
    <property type="entry name" value="Peptidase_S1_PA"/>
</dbReference>
<dbReference type="Gene3D" id="2.40.10.10">
    <property type="entry name" value="Trypsin-like serine proteases"/>
    <property type="match status" value="2"/>
</dbReference>
<gene>
    <name evidence="9" type="ORF">ACFOW7_16315</name>
</gene>
<dbReference type="CDD" id="cd00190">
    <property type="entry name" value="Tryp_SPc"/>
    <property type="match status" value="1"/>
</dbReference>
<reference evidence="10" key="1">
    <citation type="journal article" date="2019" name="Int. J. Syst. Evol. Microbiol.">
        <title>The Global Catalogue of Microorganisms (GCM) 10K type strain sequencing project: providing services to taxonomists for standard genome sequencing and annotation.</title>
        <authorList>
            <consortium name="The Broad Institute Genomics Platform"/>
            <consortium name="The Broad Institute Genome Sequencing Center for Infectious Disease"/>
            <person name="Wu L."/>
            <person name="Ma J."/>
        </authorList>
    </citation>
    <scope>NUCLEOTIDE SEQUENCE [LARGE SCALE GENOMIC DNA]</scope>
    <source>
        <strain evidence="10">LMG 29894</strain>
    </source>
</reference>
<accession>A0ABV8MU65</accession>
<keyword evidence="6" id="KW-0720">Serine protease</keyword>
<comment type="subcellular location">
    <subcellularLocation>
        <location evidence="1">Secreted</location>
    </subcellularLocation>
</comment>
<evidence type="ECO:0000256" key="3">
    <source>
        <dbReference type="ARBA" id="ARBA00022670"/>
    </source>
</evidence>
<dbReference type="EMBL" id="JBHSBU010000001">
    <property type="protein sequence ID" value="MFC4160904.1"/>
    <property type="molecule type" value="Genomic_DNA"/>
</dbReference>
<feature type="chain" id="PRO_5047539292" evidence="7">
    <location>
        <begin position="24"/>
        <end position="435"/>
    </location>
</feature>
<evidence type="ECO:0000313" key="9">
    <source>
        <dbReference type="EMBL" id="MFC4160904.1"/>
    </source>
</evidence>
<dbReference type="SUPFAM" id="SSF50494">
    <property type="entry name" value="Trypsin-like serine proteases"/>
    <property type="match status" value="1"/>
</dbReference>
<keyword evidence="4 6" id="KW-0378">Hydrolase</keyword>
<keyword evidence="5" id="KW-1015">Disulfide bond</keyword>
<keyword evidence="7" id="KW-0732">Signal</keyword>
<dbReference type="InterPro" id="IPR033116">
    <property type="entry name" value="TRYPSIN_SER"/>
</dbReference>
<dbReference type="PROSITE" id="PS00135">
    <property type="entry name" value="TRYPSIN_SER"/>
    <property type="match status" value="1"/>
</dbReference>
<organism evidence="9 10">
    <name type="scientific">Chitinimonas lacunae</name>
    <dbReference type="NCBI Taxonomy" id="1963018"/>
    <lineage>
        <taxon>Bacteria</taxon>
        <taxon>Pseudomonadati</taxon>
        <taxon>Pseudomonadota</taxon>
        <taxon>Betaproteobacteria</taxon>
        <taxon>Neisseriales</taxon>
        <taxon>Chitinibacteraceae</taxon>
        <taxon>Chitinimonas</taxon>
    </lineage>
</organism>
<dbReference type="InterPro" id="IPR001254">
    <property type="entry name" value="Trypsin_dom"/>
</dbReference>
<dbReference type="InterPro" id="IPR018114">
    <property type="entry name" value="TRYPSIN_HIS"/>
</dbReference>
<evidence type="ECO:0000256" key="6">
    <source>
        <dbReference type="RuleBase" id="RU363034"/>
    </source>
</evidence>
<evidence type="ECO:0000259" key="8">
    <source>
        <dbReference type="PROSITE" id="PS50240"/>
    </source>
</evidence>
<sequence>MQSFPLRRLAALLVAGALCPAQANDFSIVNGEESPNNAYPWLISLGSKNVGNAYDAHRCGGSLIHPSWVLTAAHCFGETDESDSLTVTIGRHRLSGSGGQRVAIKRIIPHPGYDGKDPNTDHDIALVELATPITSVPVSKLGALAEMPPAGTMARTAGHGGLASPTGFLMDRYRPRTDCYQQFSACLKEIETDNPDPVEIVGVMLSANGSRDPRQGIGYAELVALYKRQGGSVQASTSLGEIVNGLKRRGITLEQMAWTILIAASGSDETRQVDLPLVDAATCRSAGYPVTDNMLCAGYTNQPKDTCQGDSGGPLFVKQGKDWRQIGVVSFGGTCATNYGVYTKLANYFDWIGGYVPRFNEDRLFTWGEMIAAGVLKPAGDERSAMFAPYYARYYPSSNTAIGSDGRTVYFYDGRNISPLGSLESFMSQALQARY</sequence>
<evidence type="ECO:0000313" key="10">
    <source>
        <dbReference type="Proteomes" id="UP001595791"/>
    </source>
</evidence>
<dbReference type="PROSITE" id="PS50240">
    <property type="entry name" value="TRYPSIN_DOM"/>
    <property type="match status" value="1"/>
</dbReference>
<dbReference type="Pfam" id="PF00089">
    <property type="entry name" value="Trypsin"/>
    <property type="match status" value="2"/>
</dbReference>
<keyword evidence="10" id="KW-1185">Reference proteome</keyword>
<dbReference type="RefSeq" id="WP_378166236.1">
    <property type="nucleotide sequence ID" value="NZ_JBHSBU010000001.1"/>
</dbReference>
<dbReference type="PROSITE" id="PS00134">
    <property type="entry name" value="TRYPSIN_HIS"/>
    <property type="match status" value="1"/>
</dbReference>
<feature type="signal peptide" evidence="7">
    <location>
        <begin position="1"/>
        <end position="23"/>
    </location>
</feature>
<protein>
    <submittedName>
        <fullName evidence="9">S1 family peptidase</fullName>
    </submittedName>
</protein>
<evidence type="ECO:0000256" key="1">
    <source>
        <dbReference type="ARBA" id="ARBA00004613"/>
    </source>
</evidence>
<name>A0ABV8MU65_9NEIS</name>
<feature type="domain" description="Peptidase S1" evidence="8">
    <location>
        <begin position="28"/>
        <end position="357"/>
    </location>
</feature>
<dbReference type="InterPro" id="IPR001314">
    <property type="entry name" value="Peptidase_S1A"/>
</dbReference>
<dbReference type="PANTHER" id="PTHR24264:SF65">
    <property type="entry name" value="SRCR DOMAIN-CONTAINING PROTEIN"/>
    <property type="match status" value="1"/>
</dbReference>
<keyword evidence="2" id="KW-0964">Secreted</keyword>
<proteinExistence type="predicted"/>
<evidence type="ECO:0000256" key="2">
    <source>
        <dbReference type="ARBA" id="ARBA00022525"/>
    </source>
</evidence>
<comment type="caution">
    <text evidence="9">The sequence shown here is derived from an EMBL/GenBank/DDBJ whole genome shotgun (WGS) entry which is preliminary data.</text>
</comment>
<dbReference type="InterPro" id="IPR043504">
    <property type="entry name" value="Peptidase_S1_PA_chymotrypsin"/>
</dbReference>
<dbReference type="PRINTS" id="PR00722">
    <property type="entry name" value="CHYMOTRYPSIN"/>
</dbReference>
<evidence type="ECO:0000256" key="5">
    <source>
        <dbReference type="ARBA" id="ARBA00023157"/>
    </source>
</evidence>
<dbReference type="InterPro" id="IPR050127">
    <property type="entry name" value="Serine_Proteases_S1"/>
</dbReference>
<evidence type="ECO:0000256" key="7">
    <source>
        <dbReference type="SAM" id="SignalP"/>
    </source>
</evidence>
<keyword evidence="3 6" id="KW-0645">Protease</keyword>